<sequence>MDSSNLRNQLDQVKEGASEQEETDEQASKDEIETPTDESSTDSETETTDSENTAGPAFTAQTSQKLSIYPNEETARLIKVLCNSVENDLIALGHDDFEVREAHDAMVRFAYEHPQKVTELVLEARDLDPDAVEDLP</sequence>
<dbReference type="Pfam" id="PF25925">
    <property type="entry name" value="DUF7970"/>
    <property type="match status" value="1"/>
</dbReference>
<keyword evidence="2" id="KW-0614">Plasmid</keyword>
<dbReference type="Proteomes" id="UP000831768">
    <property type="component" value="Plasmid unnamed1"/>
</dbReference>
<accession>A0A8U0A673</accession>
<organism evidence="2 3">
    <name type="scientific">Halocatena salina</name>
    <dbReference type="NCBI Taxonomy" id="2934340"/>
    <lineage>
        <taxon>Archaea</taxon>
        <taxon>Methanobacteriati</taxon>
        <taxon>Methanobacteriota</taxon>
        <taxon>Stenosarchaea group</taxon>
        <taxon>Halobacteria</taxon>
        <taxon>Halobacteriales</taxon>
        <taxon>Natronomonadaceae</taxon>
        <taxon>Halocatena</taxon>
    </lineage>
</organism>
<dbReference type="KEGG" id="haad:MW046_12975"/>
<evidence type="ECO:0000313" key="3">
    <source>
        <dbReference type="Proteomes" id="UP000831768"/>
    </source>
</evidence>
<dbReference type="RefSeq" id="WP_247995013.1">
    <property type="nucleotide sequence ID" value="NZ_CP096020.1"/>
</dbReference>
<proteinExistence type="predicted"/>
<feature type="compositionally biased region" description="Polar residues" evidence="1">
    <location>
        <begin position="1"/>
        <end position="11"/>
    </location>
</feature>
<dbReference type="AlphaFoldDB" id="A0A8U0A673"/>
<dbReference type="EMBL" id="CP096020">
    <property type="protein sequence ID" value="UPM44359.1"/>
    <property type="molecule type" value="Genomic_DNA"/>
</dbReference>
<geneLocation type="plasmid" evidence="2 3">
    <name>unnamed1</name>
</geneLocation>
<feature type="region of interest" description="Disordered" evidence="1">
    <location>
        <begin position="1"/>
        <end position="65"/>
    </location>
</feature>
<keyword evidence="3" id="KW-1185">Reference proteome</keyword>
<name>A0A8U0A673_9EURY</name>
<reference evidence="2" key="1">
    <citation type="submission" date="2022-04" db="EMBL/GenBank/DDBJ databases">
        <title>Halocatena sp. nov., isolated from a salt lake.</title>
        <authorList>
            <person name="Cui H.-L."/>
        </authorList>
    </citation>
    <scope>NUCLEOTIDE SEQUENCE</scope>
    <source>
        <strain evidence="2">AD-1</strain>
        <plasmid evidence="2">unnamed1</plasmid>
    </source>
</reference>
<dbReference type="GeneID" id="71928976"/>
<dbReference type="InterPro" id="IPR058276">
    <property type="entry name" value="DUF7970"/>
</dbReference>
<evidence type="ECO:0000256" key="1">
    <source>
        <dbReference type="SAM" id="MobiDB-lite"/>
    </source>
</evidence>
<protein>
    <submittedName>
        <fullName evidence="2">Uncharacterized protein</fullName>
    </submittedName>
</protein>
<gene>
    <name evidence="2" type="ORF">MW046_12975</name>
</gene>
<feature type="compositionally biased region" description="Acidic residues" evidence="1">
    <location>
        <begin position="33"/>
        <end position="49"/>
    </location>
</feature>
<evidence type="ECO:0000313" key="2">
    <source>
        <dbReference type="EMBL" id="UPM44359.1"/>
    </source>
</evidence>